<feature type="chain" id="PRO_5016893224" description="Lipoprotein" evidence="1">
    <location>
        <begin position="24"/>
        <end position="159"/>
    </location>
</feature>
<reference evidence="2 3" key="1">
    <citation type="submission" date="2018-07" db="EMBL/GenBank/DDBJ databases">
        <title>Halomonas montanilacus sp. nov., isolated from Lake Pengyan on Tibetan Plateau.</title>
        <authorList>
            <person name="Lu H."/>
            <person name="Xing P."/>
            <person name="Wu Q."/>
        </authorList>
    </citation>
    <scope>NUCLEOTIDE SEQUENCE [LARGE SCALE GENOMIC DNA]</scope>
    <source>
        <strain evidence="2 3">PYC7W</strain>
    </source>
</reference>
<dbReference type="Proteomes" id="UP000252405">
    <property type="component" value="Unassembled WGS sequence"/>
</dbReference>
<dbReference type="OrthoDB" id="6183111at2"/>
<proteinExistence type="predicted"/>
<comment type="caution">
    <text evidence="2">The sequence shown here is derived from an EMBL/GenBank/DDBJ whole genome shotgun (WGS) entry which is preliminary data.</text>
</comment>
<evidence type="ECO:0000313" key="2">
    <source>
        <dbReference type="EMBL" id="RCV90479.1"/>
    </source>
</evidence>
<evidence type="ECO:0000313" key="3">
    <source>
        <dbReference type="Proteomes" id="UP000252405"/>
    </source>
</evidence>
<dbReference type="RefSeq" id="WP_114478081.1">
    <property type="nucleotide sequence ID" value="NZ_QPII01000003.1"/>
</dbReference>
<protein>
    <recommendedName>
        <fullName evidence="4">Lipoprotein</fullName>
    </recommendedName>
</protein>
<dbReference type="EMBL" id="QPII01000003">
    <property type="protein sequence ID" value="RCV90479.1"/>
    <property type="molecule type" value="Genomic_DNA"/>
</dbReference>
<feature type="signal peptide" evidence="1">
    <location>
        <begin position="1"/>
        <end position="23"/>
    </location>
</feature>
<keyword evidence="1" id="KW-0732">Signal</keyword>
<evidence type="ECO:0008006" key="4">
    <source>
        <dbReference type="Google" id="ProtNLM"/>
    </source>
</evidence>
<evidence type="ECO:0000256" key="1">
    <source>
        <dbReference type="SAM" id="SignalP"/>
    </source>
</evidence>
<keyword evidence="3" id="KW-1185">Reference proteome</keyword>
<accession>A0A368U039</accession>
<dbReference type="AlphaFoldDB" id="A0A368U039"/>
<sequence>MLKYATMLLAALLLTGCANQPPAPDPIRQALQNLSNRAADRVMNVAELQPTQEQVLLLATPSVDGSLNIASERFLENLTRAMLRVPDGPQVLDWRPAMAGDSGGHQWRLETQLEASAPRLQLSDRELLPYRLTLALFRPDTEGALWETSIEGAFDATAL</sequence>
<gene>
    <name evidence="2" type="ORF">DU505_05965</name>
</gene>
<dbReference type="PROSITE" id="PS51257">
    <property type="entry name" value="PROKAR_LIPOPROTEIN"/>
    <property type="match status" value="1"/>
</dbReference>
<organism evidence="2 3">
    <name type="scientific">Billgrantia montanilacus</name>
    <dbReference type="NCBI Taxonomy" id="2282305"/>
    <lineage>
        <taxon>Bacteria</taxon>
        <taxon>Pseudomonadati</taxon>
        <taxon>Pseudomonadota</taxon>
        <taxon>Gammaproteobacteria</taxon>
        <taxon>Oceanospirillales</taxon>
        <taxon>Halomonadaceae</taxon>
        <taxon>Billgrantia</taxon>
    </lineage>
</organism>
<name>A0A368U039_9GAMM</name>